<reference evidence="4" key="1">
    <citation type="journal article" date="2020" name="Nat. Commun.">
        <title>Genome sequence of the cluster root forming white lupin.</title>
        <authorList>
            <person name="Hufnagel B."/>
            <person name="Marques A."/>
            <person name="Soriano A."/>
            <person name="Marques L."/>
            <person name="Divol F."/>
            <person name="Doumas P."/>
            <person name="Sallet E."/>
            <person name="Mancinotti D."/>
            <person name="Carrere S."/>
            <person name="Marande W."/>
            <person name="Arribat S."/>
            <person name="Keller J."/>
            <person name="Huneau C."/>
            <person name="Blein T."/>
            <person name="Aime D."/>
            <person name="Laguerre M."/>
            <person name="Taylor J."/>
            <person name="Schubert V."/>
            <person name="Nelson M."/>
            <person name="Geu-Flores F."/>
            <person name="Crespi M."/>
            <person name="Gallardo-Guerrero K."/>
            <person name="Delaux P.-M."/>
            <person name="Salse J."/>
            <person name="Berges H."/>
            <person name="Guyot R."/>
            <person name="Gouzy J."/>
            <person name="Peret B."/>
        </authorList>
    </citation>
    <scope>NUCLEOTIDE SEQUENCE [LARGE SCALE GENOMIC DNA]</scope>
    <source>
        <strain evidence="4">cv. Amiga</strain>
    </source>
</reference>
<gene>
    <name evidence="3" type="ORF">Lalb_Chr01g0018551</name>
</gene>
<accession>A0A6A4R4K3</accession>
<dbReference type="EMBL" id="WOCE01000001">
    <property type="protein sequence ID" value="KAE9621795.1"/>
    <property type="molecule type" value="Genomic_DNA"/>
</dbReference>
<keyword evidence="4" id="KW-1185">Reference proteome</keyword>
<dbReference type="PANTHER" id="PTHR48047:SF182">
    <property type="entry name" value="GLYCOSYLTRANSFERASE"/>
    <property type="match status" value="1"/>
</dbReference>
<evidence type="ECO:0000313" key="4">
    <source>
        <dbReference type="Proteomes" id="UP000447434"/>
    </source>
</evidence>
<dbReference type="Proteomes" id="UP000447434">
    <property type="component" value="Chromosome 1"/>
</dbReference>
<organism evidence="3 4">
    <name type="scientific">Lupinus albus</name>
    <name type="common">White lupine</name>
    <name type="synonym">Lupinus termis</name>
    <dbReference type="NCBI Taxonomy" id="3870"/>
    <lineage>
        <taxon>Eukaryota</taxon>
        <taxon>Viridiplantae</taxon>
        <taxon>Streptophyta</taxon>
        <taxon>Embryophyta</taxon>
        <taxon>Tracheophyta</taxon>
        <taxon>Spermatophyta</taxon>
        <taxon>Magnoliopsida</taxon>
        <taxon>eudicotyledons</taxon>
        <taxon>Gunneridae</taxon>
        <taxon>Pentapetalae</taxon>
        <taxon>rosids</taxon>
        <taxon>fabids</taxon>
        <taxon>Fabales</taxon>
        <taxon>Fabaceae</taxon>
        <taxon>Papilionoideae</taxon>
        <taxon>50 kb inversion clade</taxon>
        <taxon>genistoids sensu lato</taxon>
        <taxon>core genistoids</taxon>
        <taxon>Genisteae</taxon>
        <taxon>Lupinus</taxon>
    </lineage>
</organism>
<protein>
    <submittedName>
        <fullName evidence="3">Putative flavonol 7-O-beta-glucosyltransferase</fullName>
    </submittedName>
</protein>
<evidence type="ECO:0000313" key="3">
    <source>
        <dbReference type="EMBL" id="KAE9621795.1"/>
    </source>
</evidence>
<proteinExistence type="inferred from homology"/>
<dbReference type="AlphaFoldDB" id="A0A6A4R4K3"/>
<dbReference type="Gene3D" id="3.40.50.2000">
    <property type="entry name" value="Glycogen Phosphorylase B"/>
    <property type="match status" value="1"/>
</dbReference>
<keyword evidence="2" id="KW-0328">Glycosyltransferase</keyword>
<comment type="similarity">
    <text evidence="1">Belongs to the UDP-glycosyltransferase family.</text>
</comment>
<evidence type="ECO:0000256" key="1">
    <source>
        <dbReference type="ARBA" id="ARBA00009995"/>
    </source>
</evidence>
<dbReference type="GO" id="GO:0035251">
    <property type="term" value="F:UDP-glucosyltransferase activity"/>
    <property type="evidence" value="ECO:0007669"/>
    <property type="project" value="TreeGrafter"/>
</dbReference>
<comment type="caution">
    <text evidence="3">The sequence shown here is derived from an EMBL/GenBank/DDBJ whole genome shotgun (WGS) entry which is preliminary data.</text>
</comment>
<dbReference type="SUPFAM" id="SSF53756">
    <property type="entry name" value="UDP-Glycosyltransferase/glycogen phosphorylase"/>
    <property type="match status" value="1"/>
</dbReference>
<evidence type="ECO:0000256" key="2">
    <source>
        <dbReference type="ARBA" id="ARBA00022676"/>
    </source>
</evidence>
<sequence length="152" mass="16963">MACSKTMQLHFLLVPLMSQSHLIPFTDMAKLLASQGTEVTIVLTPLNAARFNIFIDEAKASNLKIKFHLIPFPCLQAGLPEGCENIDTLPSLEYQPRFFAASNMLKEPLEKWLSQIETLPSCIISDICLPWTASIASKFNIPRVIFHIVSCS</sequence>
<name>A0A6A4R4K3_LUPAL</name>
<keyword evidence="3" id="KW-0808">Transferase</keyword>
<dbReference type="OrthoDB" id="5835829at2759"/>
<dbReference type="PANTHER" id="PTHR48047">
    <property type="entry name" value="GLYCOSYLTRANSFERASE"/>
    <property type="match status" value="1"/>
</dbReference>